<reference evidence="2 3" key="1">
    <citation type="journal article" date="2015" name="Genome Announc.">
        <title>Genomes of Geoalkalibacter ferrihydriticus Z-0531T and Geoalkalibacter subterraneus Red1T, Two Haloalkaliphilic Metal-Reducing Deltaproteobacteria.</title>
        <authorList>
            <person name="Badalamenti J.P."/>
            <person name="Krajmalnik-Brown R."/>
            <person name="Torres C.I."/>
            <person name="Bond D.R."/>
        </authorList>
    </citation>
    <scope>NUCLEOTIDE SEQUENCE [LARGE SCALE GENOMIC DNA]</scope>
    <source>
        <strain evidence="2 3">Red1</strain>
    </source>
</reference>
<evidence type="ECO:0000313" key="3">
    <source>
        <dbReference type="Proteomes" id="UP000035036"/>
    </source>
</evidence>
<dbReference type="SUPFAM" id="SSF53756">
    <property type="entry name" value="UDP-Glycosyltransferase/glycogen phosphorylase"/>
    <property type="match status" value="1"/>
</dbReference>
<proteinExistence type="predicted"/>
<dbReference type="GO" id="GO:0016757">
    <property type="term" value="F:glycosyltransferase activity"/>
    <property type="evidence" value="ECO:0007669"/>
    <property type="project" value="InterPro"/>
</dbReference>
<evidence type="ECO:0000313" key="2">
    <source>
        <dbReference type="EMBL" id="AJF05616.1"/>
    </source>
</evidence>
<keyword evidence="3" id="KW-1185">Reference proteome</keyword>
<dbReference type="PANTHER" id="PTHR46660:SF2">
    <property type="entry name" value="GLYCOSYLTRANSFERASE 1 DOMAIN-CONTAINING PROTEIN 1"/>
    <property type="match status" value="1"/>
</dbReference>
<dbReference type="Gene3D" id="3.40.50.2000">
    <property type="entry name" value="Glycogen Phosphorylase B"/>
    <property type="match status" value="1"/>
</dbReference>
<dbReference type="Pfam" id="PF00534">
    <property type="entry name" value="Glycos_transf_1"/>
    <property type="match status" value="1"/>
</dbReference>
<dbReference type="PANTHER" id="PTHR46660">
    <property type="match status" value="1"/>
</dbReference>
<dbReference type="AlphaFoldDB" id="A0A0B5FPU7"/>
<name>A0A0B5FPU7_9BACT</name>
<dbReference type="CDD" id="cd03801">
    <property type="entry name" value="GT4_PimA-like"/>
    <property type="match status" value="1"/>
</dbReference>
<dbReference type="KEGG" id="gsb:GSUB_02215"/>
<dbReference type="InterPro" id="IPR001296">
    <property type="entry name" value="Glyco_trans_1"/>
</dbReference>
<organism evidence="2 3">
    <name type="scientific">Geoalkalibacter subterraneus</name>
    <dbReference type="NCBI Taxonomy" id="483547"/>
    <lineage>
        <taxon>Bacteria</taxon>
        <taxon>Pseudomonadati</taxon>
        <taxon>Thermodesulfobacteriota</taxon>
        <taxon>Desulfuromonadia</taxon>
        <taxon>Desulfuromonadales</taxon>
        <taxon>Geoalkalibacteraceae</taxon>
        <taxon>Geoalkalibacter</taxon>
    </lineage>
</organism>
<dbReference type="HOGENOM" id="CLU_009583_7_0_7"/>
<evidence type="ECO:0000259" key="1">
    <source>
        <dbReference type="Pfam" id="PF00534"/>
    </source>
</evidence>
<accession>A0A0B5FPU7</accession>
<dbReference type="Proteomes" id="UP000035036">
    <property type="component" value="Chromosome"/>
</dbReference>
<dbReference type="EMBL" id="CP010311">
    <property type="protein sequence ID" value="AJF05616.1"/>
    <property type="molecule type" value="Genomic_DNA"/>
</dbReference>
<gene>
    <name evidence="2" type="ORF">GSUB_02215</name>
</gene>
<feature type="domain" description="Glycosyl transferase family 1" evidence="1">
    <location>
        <begin position="167"/>
        <end position="325"/>
    </location>
</feature>
<dbReference type="STRING" id="483547.GSUB_02215"/>
<dbReference type="InterPro" id="IPR052622">
    <property type="entry name" value="Glycosyltransferase_G1"/>
</dbReference>
<sequence>MSSAVPVSAVFWSKKVQILLVVPSQDPATGNWVTAHRFRDGLESRGHKVSFVEVALDSADFGSLRKAARQADAALLLHAYRSGRPWLEAGLAETLPFGVLMTGTDINFGMDDSAQAAVIDQVLQRAAAIFIQSRQAVGALEKRAPRLIGRLRYLAPGVSLGHSTYDLRQKQGVGADEVVFLCPAGIRPVKGVLGLLGLFDRVASCRRGFRVLFCGPVLARGYARRFEAALAHRPWARYLGVIPPEAMAAAMRGADVVLNNSRAEGLSNALMEAAALGVPILARDIEGNADVVVPGCNGLLYGDVKSFCHHSLELIDSPELRRRLSRPSSVPLTERSAEIDGLEAFFRSL</sequence>
<protein>
    <recommendedName>
        <fullName evidence="1">Glycosyl transferase family 1 domain-containing protein</fullName>
    </recommendedName>
</protein>